<dbReference type="NCBIfam" id="NF033483">
    <property type="entry name" value="PknB_PASTA_kin"/>
    <property type="match status" value="1"/>
</dbReference>
<dbReference type="PANTHER" id="PTHR43289:SF34">
    <property type="entry name" value="SERINE_THREONINE-PROTEIN KINASE YBDM-RELATED"/>
    <property type="match status" value="1"/>
</dbReference>
<feature type="region of interest" description="Disordered" evidence="9">
    <location>
        <begin position="334"/>
        <end position="372"/>
    </location>
</feature>
<keyword evidence="10" id="KW-0472">Membrane</keyword>
<dbReference type="Gene3D" id="3.30.200.20">
    <property type="entry name" value="Phosphorylase Kinase, domain 1"/>
    <property type="match status" value="1"/>
</dbReference>
<dbReference type="SMART" id="SM00220">
    <property type="entry name" value="S_TKc"/>
    <property type="match status" value="1"/>
</dbReference>
<feature type="domain" description="PASTA" evidence="12">
    <location>
        <begin position="605"/>
        <end position="666"/>
    </location>
</feature>
<sequence>MTPETRQGQGNSLVGAFLERRYRVDSMIARGGMSTVYRGLDTRLERPVALKVMDARYSGDRSFVDRFEREARSAAKLHHNDVVAVYDQGVDHGSDGDHVFLVMELVEGCTLRDLILDRGGKLPLAMAISVMQPVLSALASAHRAGMVHRDVKPENVLIGKDGSVKVADFGLVRAAAEAGTTSGSVILGTVAYLSPEQVTTGAADARTDVYAAGIVLYELLTGRPPFTGDTAMSVAYQHVNDDVPPPATTSPEVPDAVDALVLRATRRDPAQRPADAEAFLAELEQVRSDLGIAPVAVPVPASEATTALMPPVADPPTEQFPTVRAQPTRVEPVPANFEQQPPRQHTRALARPATEDYDTPQPGAGMEPQRRKGRRNGAMWAAIVLVLAALVGGAAFWLGFGSYVSVPRIVGVSEQQAVQTLEGAGLTANVAKENDNDVPEGIVLSSNPTEGSQVRSGGSVDVVVSLGKPAVPQIAAGITVAEAENLIRNAKLQPKQDSSSAQYDRAVPEGRVISVDPAPGTRVNLNSEVSLVVSKGPPPVQVPDVRGMSREDAFTTLSNAGFEPYDAGQQFDGDIDAGKVVSTNPTIGTEVKLVGRPRIGVVVSNAVPVPSLNGMKVTEAQVQVAQLGLQLSVQALFQREDMVILGQYPLPGSRVKPGSAIHVTAF</sequence>
<dbReference type="Pfam" id="PF03793">
    <property type="entry name" value="PASTA"/>
    <property type="match status" value="4"/>
</dbReference>
<name>A0A4R4W7N4_9PSEU</name>
<dbReference type="GO" id="GO:0004674">
    <property type="term" value="F:protein serine/threonine kinase activity"/>
    <property type="evidence" value="ECO:0007669"/>
    <property type="project" value="UniProtKB-KW"/>
</dbReference>
<evidence type="ECO:0000259" key="11">
    <source>
        <dbReference type="PROSITE" id="PS50011"/>
    </source>
</evidence>
<evidence type="ECO:0000313" key="13">
    <source>
        <dbReference type="EMBL" id="TDD09210.1"/>
    </source>
</evidence>
<evidence type="ECO:0000259" key="12">
    <source>
        <dbReference type="PROSITE" id="PS51178"/>
    </source>
</evidence>
<dbReference type="CDD" id="cd06577">
    <property type="entry name" value="PASTA_pknB"/>
    <property type="match status" value="4"/>
</dbReference>
<dbReference type="FunFam" id="1.10.510.10:FF:000021">
    <property type="entry name" value="Serine/threonine protein kinase"/>
    <property type="match status" value="1"/>
</dbReference>
<organism evidence="13 14">
    <name type="scientific">Saccharopolyspora terrae</name>
    <dbReference type="NCBI Taxonomy" id="2530384"/>
    <lineage>
        <taxon>Bacteria</taxon>
        <taxon>Bacillati</taxon>
        <taxon>Actinomycetota</taxon>
        <taxon>Actinomycetes</taxon>
        <taxon>Pseudonocardiales</taxon>
        <taxon>Pseudonocardiaceae</taxon>
        <taxon>Saccharopolyspora</taxon>
    </lineage>
</organism>
<dbReference type="GO" id="GO:0005524">
    <property type="term" value="F:ATP binding"/>
    <property type="evidence" value="ECO:0007669"/>
    <property type="project" value="UniProtKB-KW"/>
</dbReference>
<dbReference type="Pfam" id="PF00069">
    <property type="entry name" value="Pkinase"/>
    <property type="match status" value="1"/>
</dbReference>
<dbReference type="Proteomes" id="UP000295674">
    <property type="component" value="Unassembled WGS sequence"/>
</dbReference>
<feature type="domain" description="Protein kinase" evidence="11">
    <location>
        <begin position="22"/>
        <end position="286"/>
    </location>
</feature>
<evidence type="ECO:0000256" key="8">
    <source>
        <dbReference type="ARBA" id="ARBA00048679"/>
    </source>
</evidence>
<dbReference type="CDD" id="cd14014">
    <property type="entry name" value="STKc_PknB_like"/>
    <property type="match status" value="1"/>
</dbReference>
<dbReference type="GO" id="GO:0045717">
    <property type="term" value="P:negative regulation of fatty acid biosynthetic process"/>
    <property type="evidence" value="ECO:0007669"/>
    <property type="project" value="UniProtKB-ARBA"/>
</dbReference>
<evidence type="ECO:0000313" key="14">
    <source>
        <dbReference type="Proteomes" id="UP000295674"/>
    </source>
</evidence>
<dbReference type="PROSITE" id="PS00108">
    <property type="entry name" value="PROTEIN_KINASE_ST"/>
    <property type="match status" value="1"/>
</dbReference>
<evidence type="ECO:0000256" key="2">
    <source>
        <dbReference type="ARBA" id="ARBA00022527"/>
    </source>
</evidence>
<comment type="catalytic activity">
    <reaction evidence="7">
        <text>L-threonyl-[protein] + ATP = O-phospho-L-threonyl-[protein] + ADP + H(+)</text>
        <dbReference type="Rhea" id="RHEA:46608"/>
        <dbReference type="Rhea" id="RHEA-COMP:11060"/>
        <dbReference type="Rhea" id="RHEA-COMP:11605"/>
        <dbReference type="ChEBI" id="CHEBI:15378"/>
        <dbReference type="ChEBI" id="CHEBI:30013"/>
        <dbReference type="ChEBI" id="CHEBI:30616"/>
        <dbReference type="ChEBI" id="CHEBI:61977"/>
        <dbReference type="ChEBI" id="CHEBI:456216"/>
        <dbReference type="EC" id="2.7.11.1"/>
    </reaction>
</comment>
<reference evidence="13 14" key="1">
    <citation type="submission" date="2019-03" db="EMBL/GenBank/DDBJ databases">
        <title>Draft genome sequences of novel Actinobacteria.</title>
        <authorList>
            <person name="Sahin N."/>
            <person name="Ay H."/>
            <person name="Saygin H."/>
        </authorList>
    </citation>
    <scope>NUCLEOTIDE SEQUENCE [LARGE SCALE GENOMIC DNA]</scope>
    <source>
        <strain evidence="13 14">16K309</strain>
    </source>
</reference>
<keyword evidence="4" id="KW-0547">Nucleotide-binding</keyword>
<feature type="domain" description="PASTA" evidence="12">
    <location>
        <begin position="467"/>
        <end position="535"/>
    </location>
</feature>
<dbReference type="InterPro" id="IPR011009">
    <property type="entry name" value="Kinase-like_dom_sf"/>
</dbReference>
<keyword evidence="10" id="KW-1133">Transmembrane helix</keyword>
<evidence type="ECO:0000256" key="3">
    <source>
        <dbReference type="ARBA" id="ARBA00022679"/>
    </source>
</evidence>
<dbReference type="Gene3D" id="1.10.510.10">
    <property type="entry name" value="Transferase(Phosphotransferase) domain 1"/>
    <property type="match status" value="1"/>
</dbReference>
<feature type="transmembrane region" description="Helical" evidence="10">
    <location>
        <begin position="378"/>
        <end position="400"/>
    </location>
</feature>
<dbReference type="SMART" id="SM00740">
    <property type="entry name" value="PASTA"/>
    <property type="match status" value="4"/>
</dbReference>
<evidence type="ECO:0000256" key="5">
    <source>
        <dbReference type="ARBA" id="ARBA00022777"/>
    </source>
</evidence>
<dbReference type="OrthoDB" id="9762169at2"/>
<dbReference type="EC" id="2.7.11.1" evidence="1"/>
<gene>
    <name evidence="13" type="primary">pknB</name>
    <name evidence="13" type="ORF">E1181_04300</name>
</gene>
<evidence type="ECO:0000256" key="1">
    <source>
        <dbReference type="ARBA" id="ARBA00012513"/>
    </source>
</evidence>
<dbReference type="Gene3D" id="3.30.10.20">
    <property type="match status" value="4"/>
</dbReference>
<dbReference type="InterPro" id="IPR008271">
    <property type="entry name" value="Ser/Thr_kinase_AS"/>
</dbReference>
<keyword evidence="2" id="KW-0723">Serine/threonine-protein kinase</keyword>
<protein>
    <recommendedName>
        <fullName evidence="1">non-specific serine/threonine protein kinase</fullName>
        <ecNumber evidence="1">2.7.11.1</ecNumber>
    </recommendedName>
</protein>
<keyword evidence="10" id="KW-0812">Transmembrane</keyword>
<evidence type="ECO:0000256" key="9">
    <source>
        <dbReference type="SAM" id="MobiDB-lite"/>
    </source>
</evidence>
<evidence type="ECO:0000256" key="7">
    <source>
        <dbReference type="ARBA" id="ARBA00047899"/>
    </source>
</evidence>
<dbReference type="PROSITE" id="PS51178">
    <property type="entry name" value="PASTA"/>
    <property type="match status" value="4"/>
</dbReference>
<dbReference type="SUPFAM" id="SSF56112">
    <property type="entry name" value="Protein kinase-like (PK-like)"/>
    <property type="match status" value="1"/>
</dbReference>
<dbReference type="InterPro" id="IPR005543">
    <property type="entry name" value="PASTA_dom"/>
</dbReference>
<evidence type="ECO:0000256" key="10">
    <source>
        <dbReference type="SAM" id="Phobius"/>
    </source>
</evidence>
<proteinExistence type="predicted"/>
<keyword evidence="14" id="KW-1185">Reference proteome</keyword>
<feature type="domain" description="PASTA" evidence="12">
    <location>
        <begin position="536"/>
        <end position="604"/>
    </location>
</feature>
<evidence type="ECO:0000256" key="6">
    <source>
        <dbReference type="ARBA" id="ARBA00022840"/>
    </source>
</evidence>
<dbReference type="RefSeq" id="WP_132672572.1">
    <property type="nucleotide sequence ID" value="NZ_SMKS01000004.1"/>
</dbReference>
<dbReference type="PANTHER" id="PTHR43289">
    <property type="entry name" value="MITOGEN-ACTIVATED PROTEIN KINASE KINASE KINASE 20-RELATED"/>
    <property type="match status" value="1"/>
</dbReference>
<feature type="domain" description="PASTA" evidence="12">
    <location>
        <begin position="400"/>
        <end position="466"/>
    </location>
</feature>
<comment type="caution">
    <text evidence="13">The sequence shown here is derived from an EMBL/GenBank/DDBJ whole genome shotgun (WGS) entry which is preliminary data.</text>
</comment>
<keyword evidence="3" id="KW-0808">Transferase</keyword>
<dbReference type="EMBL" id="SMKS01000004">
    <property type="protein sequence ID" value="TDD09210.1"/>
    <property type="molecule type" value="Genomic_DNA"/>
</dbReference>
<evidence type="ECO:0000256" key="4">
    <source>
        <dbReference type="ARBA" id="ARBA00022741"/>
    </source>
</evidence>
<dbReference type="AlphaFoldDB" id="A0A4R4W7N4"/>
<dbReference type="InterPro" id="IPR000719">
    <property type="entry name" value="Prot_kinase_dom"/>
</dbReference>
<keyword evidence="5 13" id="KW-0418">Kinase</keyword>
<dbReference type="FunFam" id="3.30.200.20:FF:000035">
    <property type="entry name" value="Serine/threonine protein kinase Stk1"/>
    <property type="match status" value="1"/>
</dbReference>
<keyword evidence="6" id="KW-0067">ATP-binding</keyword>
<dbReference type="PROSITE" id="PS50011">
    <property type="entry name" value="PROTEIN_KINASE_DOM"/>
    <property type="match status" value="1"/>
</dbReference>
<comment type="catalytic activity">
    <reaction evidence="8">
        <text>L-seryl-[protein] + ATP = O-phospho-L-seryl-[protein] + ADP + H(+)</text>
        <dbReference type="Rhea" id="RHEA:17989"/>
        <dbReference type="Rhea" id="RHEA-COMP:9863"/>
        <dbReference type="Rhea" id="RHEA-COMP:11604"/>
        <dbReference type="ChEBI" id="CHEBI:15378"/>
        <dbReference type="ChEBI" id="CHEBI:29999"/>
        <dbReference type="ChEBI" id="CHEBI:30616"/>
        <dbReference type="ChEBI" id="CHEBI:83421"/>
        <dbReference type="ChEBI" id="CHEBI:456216"/>
        <dbReference type="EC" id="2.7.11.1"/>
    </reaction>
</comment>
<accession>A0A4R4W7N4</accession>